<dbReference type="EMBL" id="MN837671">
    <property type="protein sequence ID" value="QHB80568.1"/>
    <property type="molecule type" value="mRNA"/>
</dbReference>
<accession>A0A7U3MC99</accession>
<dbReference type="AlphaFoldDB" id="A0A7U3MC99"/>
<evidence type="ECO:0000256" key="2">
    <source>
        <dbReference type="SAM" id="SignalP"/>
    </source>
</evidence>
<protein>
    <submittedName>
        <fullName evidence="3">RYamide</fullName>
    </submittedName>
</protein>
<evidence type="ECO:0000256" key="1">
    <source>
        <dbReference type="SAM" id="MobiDB-lite"/>
    </source>
</evidence>
<feature type="signal peptide" evidence="2">
    <location>
        <begin position="1"/>
        <end position="23"/>
    </location>
</feature>
<proteinExistence type="evidence at transcript level"/>
<feature type="chain" id="PRO_5030927208" evidence="2">
    <location>
        <begin position="24"/>
        <end position="125"/>
    </location>
</feature>
<keyword evidence="2" id="KW-0732">Signal</keyword>
<organism evidence="3">
    <name type="scientific">Carabus violaceus</name>
    <name type="common">Violet ground beetle</name>
    <dbReference type="NCBI Taxonomy" id="41075"/>
    <lineage>
        <taxon>Eukaryota</taxon>
        <taxon>Metazoa</taxon>
        <taxon>Ecdysozoa</taxon>
        <taxon>Arthropoda</taxon>
        <taxon>Hexapoda</taxon>
        <taxon>Insecta</taxon>
        <taxon>Pterygota</taxon>
        <taxon>Neoptera</taxon>
        <taxon>Endopterygota</taxon>
        <taxon>Coleoptera</taxon>
        <taxon>Adephaga</taxon>
        <taxon>Caraboidea</taxon>
        <taxon>Carabidae</taxon>
        <taxon>Carabinae</taxon>
        <taxon>Carabini</taxon>
        <taxon>Carabina</taxon>
        <taxon>Carabus</taxon>
        <taxon>Megodontus</taxon>
    </lineage>
</organism>
<sequence length="125" mass="14199">MCVWRVLRVIICVLVIMLSLVTAREYVEKRTPEDRGSWFLGSRYGRSSNTPAADQQQASARRLIVTPRRDDRFHPGSRYGKRTEPLLDDTTAAMTDVQCSYTGIADLYRCHTRKENASGGELMSN</sequence>
<feature type="compositionally biased region" description="Polar residues" evidence="1">
    <location>
        <begin position="45"/>
        <end position="59"/>
    </location>
</feature>
<evidence type="ECO:0000313" key="3">
    <source>
        <dbReference type="EMBL" id="QHB80568.1"/>
    </source>
</evidence>
<reference evidence="3" key="1">
    <citation type="journal article" date="2020" name="Insect Biochem. Mol. Biol.">
        <title>The Neuropeptidome of Carabus (Coleoptera, Adephaga: Carabidae).</title>
        <authorList>
            <person name="Ragionieri L."/>
            <person name="Predel R."/>
        </authorList>
    </citation>
    <scope>NUCLEOTIDE SEQUENCE</scope>
    <source>
        <strain evidence="3">47</strain>
    </source>
</reference>
<feature type="region of interest" description="Disordered" evidence="1">
    <location>
        <begin position="40"/>
        <end position="85"/>
    </location>
</feature>
<name>A0A7U3MC99_CARVO</name>